<keyword evidence="3" id="KW-0238">DNA-binding</keyword>
<dbReference type="RefSeq" id="WP_160297870.1">
    <property type="nucleotide sequence ID" value="NZ_CP049140.1"/>
</dbReference>
<dbReference type="EMBL" id="CP049140">
    <property type="protein sequence ID" value="QIE85974.1"/>
    <property type="molecule type" value="Genomic_DNA"/>
</dbReference>
<sequence length="213" mass="23406">MLENHDYAPLHIAVAPNAQFLPLGALLAKQRAEEPETPIHVIETTKQEQEKGLIEGRYALGLSIAVPEEDSLSSVPFWRDELAVAVPLRSPLLAFAEISLEQLARYPLILLNQGSCEKPGLLIDSLLKAAKTAPTIAEQVQSFELMMTLIAAGYGVGIWTKSRISASRKIGVIMRPLAGKPHYITTHLIQPCRPRSNAVDRLIQRALTTQMPC</sequence>
<dbReference type="PANTHER" id="PTHR30346:SF0">
    <property type="entry name" value="HCA OPERON TRANSCRIPTIONAL ACTIVATOR HCAR"/>
    <property type="match status" value="1"/>
</dbReference>
<evidence type="ECO:0000259" key="5">
    <source>
        <dbReference type="Pfam" id="PF03466"/>
    </source>
</evidence>
<keyword evidence="4" id="KW-0804">Transcription</keyword>
<dbReference type="Proteomes" id="UP000501063">
    <property type="component" value="Chromosome"/>
</dbReference>
<evidence type="ECO:0000256" key="2">
    <source>
        <dbReference type="ARBA" id="ARBA00023015"/>
    </source>
</evidence>
<dbReference type="Gene3D" id="3.40.190.290">
    <property type="match status" value="1"/>
</dbReference>
<dbReference type="GO" id="GO:0003677">
    <property type="term" value="F:DNA binding"/>
    <property type="evidence" value="ECO:0007669"/>
    <property type="project" value="UniProtKB-KW"/>
</dbReference>
<evidence type="ECO:0000256" key="3">
    <source>
        <dbReference type="ARBA" id="ARBA00023125"/>
    </source>
</evidence>
<keyword evidence="2" id="KW-0805">Transcription regulation</keyword>
<dbReference type="InterPro" id="IPR005119">
    <property type="entry name" value="LysR_subst-bd"/>
</dbReference>
<evidence type="ECO:0000313" key="7">
    <source>
        <dbReference type="Proteomes" id="UP000501063"/>
    </source>
</evidence>
<dbReference type="SUPFAM" id="SSF53850">
    <property type="entry name" value="Periplasmic binding protein-like II"/>
    <property type="match status" value="1"/>
</dbReference>
<proteinExistence type="inferred from homology"/>
<reference evidence="6 7" key="1">
    <citation type="submission" date="2020-02" db="EMBL/GenBank/DDBJ databases">
        <title>Integrative conjugative elements (ICEs) and plasmids drive adaptation of Pseudomonas nitroreducens strain HBP1 to wastewater environment.</title>
        <authorList>
            <person name="Sentchilo V."/>
            <person name="Carraro N."/>
            <person name="Bertelli C."/>
            <person name="van der Meer J.R."/>
        </authorList>
    </citation>
    <scope>NUCLEOTIDE SEQUENCE [LARGE SCALE GENOMIC DNA]</scope>
    <source>
        <strain evidence="6 7">HBP1</strain>
    </source>
</reference>
<name>A0A6G6ISK2_PSENT</name>
<dbReference type="KEGG" id="pnt:G5B91_06710"/>
<dbReference type="GO" id="GO:0032993">
    <property type="term" value="C:protein-DNA complex"/>
    <property type="evidence" value="ECO:0007669"/>
    <property type="project" value="TreeGrafter"/>
</dbReference>
<comment type="similarity">
    <text evidence="1">Belongs to the LysR transcriptional regulatory family.</text>
</comment>
<dbReference type="GO" id="GO:0003700">
    <property type="term" value="F:DNA-binding transcription factor activity"/>
    <property type="evidence" value="ECO:0007669"/>
    <property type="project" value="TreeGrafter"/>
</dbReference>
<protein>
    <submittedName>
        <fullName evidence="6">LysR family substrate-binding domain-containing protein</fullName>
    </submittedName>
</protein>
<dbReference type="AlphaFoldDB" id="A0A6G6ISK2"/>
<evidence type="ECO:0000256" key="4">
    <source>
        <dbReference type="ARBA" id="ARBA00023163"/>
    </source>
</evidence>
<evidence type="ECO:0000313" key="6">
    <source>
        <dbReference type="EMBL" id="QIE85974.1"/>
    </source>
</evidence>
<gene>
    <name evidence="6" type="ORF">G5B91_06710</name>
</gene>
<accession>A0A6G6ISK2</accession>
<feature type="domain" description="LysR substrate-binding" evidence="5">
    <location>
        <begin position="10"/>
        <end position="206"/>
    </location>
</feature>
<dbReference type="PANTHER" id="PTHR30346">
    <property type="entry name" value="TRANSCRIPTIONAL DUAL REGULATOR HCAR-RELATED"/>
    <property type="match status" value="1"/>
</dbReference>
<evidence type="ECO:0000256" key="1">
    <source>
        <dbReference type="ARBA" id="ARBA00009437"/>
    </source>
</evidence>
<dbReference type="Pfam" id="PF03466">
    <property type="entry name" value="LysR_substrate"/>
    <property type="match status" value="1"/>
</dbReference>
<dbReference type="CDD" id="cd08414">
    <property type="entry name" value="PBP2_LTTR_aromatics_like"/>
    <property type="match status" value="1"/>
</dbReference>
<organism evidence="6 7">
    <name type="scientific">Pseudomonas nitroreducens</name>
    <dbReference type="NCBI Taxonomy" id="46680"/>
    <lineage>
        <taxon>Bacteria</taxon>
        <taxon>Pseudomonadati</taxon>
        <taxon>Pseudomonadota</taxon>
        <taxon>Gammaproteobacteria</taxon>
        <taxon>Pseudomonadales</taxon>
        <taxon>Pseudomonadaceae</taxon>
        <taxon>Pseudomonas</taxon>
    </lineage>
</organism>